<reference evidence="1 2" key="1">
    <citation type="journal article" date="2019" name="Sci. Rep.">
        <title>Orb-weaving spider Araneus ventricosus genome elucidates the spidroin gene catalogue.</title>
        <authorList>
            <person name="Kono N."/>
            <person name="Nakamura H."/>
            <person name="Ohtoshi R."/>
            <person name="Moran D.A.P."/>
            <person name="Shinohara A."/>
            <person name="Yoshida Y."/>
            <person name="Fujiwara M."/>
            <person name="Mori M."/>
            <person name="Tomita M."/>
            <person name="Arakawa K."/>
        </authorList>
    </citation>
    <scope>NUCLEOTIDE SEQUENCE [LARGE SCALE GENOMIC DNA]</scope>
</reference>
<organism evidence="1 2">
    <name type="scientific">Araneus ventricosus</name>
    <name type="common">Orbweaver spider</name>
    <name type="synonym">Epeira ventricosa</name>
    <dbReference type="NCBI Taxonomy" id="182803"/>
    <lineage>
        <taxon>Eukaryota</taxon>
        <taxon>Metazoa</taxon>
        <taxon>Ecdysozoa</taxon>
        <taxon>Arthropoda</taxon>
        <taxon>Chelicerata</taxon>
        <taxon>Arachnida</taxon>
        <taxon>Araneae</taxon>
        <taxon>Araneomorphae</taxon>
        <taxon>Entelegynae</taxon>
        <taxon>Araneoidea</taxon>
        <taxon>Araneidae</taxon>
        <taxon>Araneus</taxon>
    </lineage>
</organism>
<dbReference type="AlphaFoldDB" id="A0A4Y2D7R4"/>
<sequence length="91" mass="10382">MWTYPAVGVSELISLGISLQGFGNDSDDVYLSRCYFSTVGLSYNAGWDRYLAVTAKKRGRSTDINNCLCHFIRYDSFKQTVYDRARWSICS</sequence>
<dbReference type="Proteomes" id="UP000499080">
    <property type="component" value="Unassembled WGS sequence"/>
</dbReference>
<accession>A0A4Y2D7R4</accession>
<proteinExistence type="predicted"/>
<evidence type="ECO:0000313" key="1">
    <source>
        <dbReference type="EMBL" id="GBM12289.1"/>
    </source>
</evidence>
<dbReference type="EMBL" id="BGPR01000311">
    <property type="protein sequence ID" value="GBM12289.1"/>
    <property type="molecule type" value="Genomic_DNA"/>
</dbReference>
<keyword evidence="2" id="KW-1185">Reference proteome</keyword>
<gene>
    <name evidence="1" type="ORF">AVEN_155289_1</name>
</gene>
<protein>
    <submittedName>
        <fullName evidence="1">Uncharacterized protein</fullName>
    </submittedName>
</protein>
<comment type="caution">
    <text evidence="1">The sequence shown here is derived from an EMBL/GenBank/DDBJ whole genome shotgun (WGS) entry which is preliminary data.</text>
</comment>
<name>A0A4Y2D7R4_ARAVE</name>
<evidence type="ECO:0000313" key="2">
    <source>
        <dbReference type="Proteomes" id="UP000499080"/>
    </source>
</evidence>